<dbReference type="AlphaFoldDB" id="A0A645IT08"/>
<organism evidence="2">
    <name type="scientific">bioreactor metagenome</name>
    <dbReference type="NCBI Taxonomy" id="1076179"/>
    <lineage>
        <taxon>unclassified sequences</taxon>
        <taxon>metagenomes</taxon>
        <taxon>ecological metagenomes</taxon>
    </lineage>
</organism>
<reference evidence="2" key="1">
    <citation type="submission" date="2019-08" db="EMBL/GenBank/DDBJ databases">
        <authorList>
            <person name="Kucharzyk K."/>
            <person name="Murdoch R.W."/>
            <person name="Higgins S."/>
            <person name="Loffler F."/>
        </authorList>
    </citation>
    <scope>NUCLEOTIDE SEQUENCE</scope>
</reference>
<name>A0A645IT08_9ZZZZ</name>
<dbReference type="EMBL" id="VSSQ01121972">
    <property type="protein sequence ID" value="MPN54090.1"/>
    <property type="molecule type" value="Genomic_DNA"/>
</dbReference>
<evidence type="ECO:0000256" key="1">
    <source>
        <dbReference type="SAM" id="Phobius"/>
    </source>
</evidence>
<keyword evidence="1" id="KW-0472">Membrane</keyword>
<evidence type="ECO:0000313" key="2">
    <source>
        <dbReference type="EMBL" id="MPN54090.1"/>
    </source>
</evidence>
<gene>
    <name evidence="2" type="ORF">SDC9_201759</name>
</gene>
<accession>A0A645IT08</accession>
<feature type="transmembrane region" description="Helical" evidence="1">
    <location>
        <begin position="12"/>
        <end position="30"/>
    </location>
</feature>
<sequence>MNSKLLENPIIIVTGLIGAYSVFLSIYAIIK</sequence>
<protein>
    <submittedName>
        <fullName evidence="2">Uncharacterized protein</fullName>
    </submittedName>
</protein>
<proteinExistence type="predicted"/>
<keyword evidence="1" id="KW-1133">Transmembrane helix</keyword>
<keyword evidence="1" id="KW-0812">Transmembrane</keyword>
<comment type="caution">
    <text evidence="2">The sequence shown here is derived from an EMBL/GenBank/DDBJ whole genome shotgun (WGS) entry which is preliminary data.</text>
</comment>